<evidence type="ECO:0000313" key="2">
    <source>
        <dbReference type="Proteomes" id="UP000092154"/>
    </source>
</evidence>
<name>A0A1B7MX58_9AGAM</name>
<dbReference type="EMBL" id="KV448366">
    <property type="protein sequence ID" value="OAX37193.1"/>
    <property type="molecule type" value="Genomic_DNA"/>
</dbReference>
<evidence type="ECO:0000313" key="1">
    <source>
        <dbReference type="EMBL" id="OAX37193.1"/>
    </source>
</evidence>
<proteinExistence type="predicted"/>
<reference evidence="1 2" key="1">
    <citation type="submission" date="2016-06" db="EMBL/GenBank/DDBJ databases">
        <title>Comparative genomics of the ectomycorrhizal sister species Rhizopogon vinicolor and Rhizopogon vesiculosus (Basidiomycota: Boletales) reveals a divergence of the mating type B locus.</title>
        <authorList>
            <consortium name="DOE Joint Genome Institute"/>
            <person name="Mujic A.B."/>
            <person name="Kuo A."/>
            <person name="Tritt A."/>
            <person name="Lipzen A."/>
            <person name="Chen C."/>
            <person name="Johnson J."/>
            <person name="Sharma A."/>
            <person name="Barry K."/>
            <person name="Grigoriev I.V."/>
            <person name="Spatafora J.W."/>
        </authorList>
    </citation>
    <scope>NUCLEOTIDE SEQUENCE [LARGE SCALE GENOMIC DNA]</scope>
    <source>
        <strain evidence="1 2">AM-OR11-026</strain>
    </source>
</reference>
<organism evidence="1 2">
    <name type="scientific">Rhizopogon vinicolor AM-OR11-026</name>
    <dbReference type="NCBI Taxonomy" id="1314800"/>
    <lineage>
        <taxon>Eukaryota</taxon>
        <taxon>Fungi</taxon>
        <taxon>Dikarya</taxon>
        <taxon>Basidiomycota</taxon>
        <taxon>Agaricomycotina</taxon>
        <taxon>Agaricomycetes</taxon>
        <taxon>Agaricomycetidae</taxon>
        <taxon>Boletales</taxon>
        <taxon>Suillineae</taxon>
        <taxon>Rhizopogonaceae</taxon>
        <taxon>Rhizopogon</taxon>
    </lineage>
</organism>
<accession>A0A1B7MX58</accession>
<sequence length="91" mass="10018">MSYPLLGSRQATRSAYTLAVHAGVLPQANPARLTGRTADTMHFSFFIITALTASMCVSACQEPREFCYENKDCCTDNCVVYDYTVGLAYCD</sequence>
<dbReference type="InParanoid" id="A0A1B7MX58"/>
<dbReference type="AlphaFoldDB" id="A0A1B7MX58"/>
<keyword evidence="2" id="KW-1185">Reference proteome</keyword>
<dbReference type="Proteomes" id="UP000092154">
    <property type="component" value="Unassembled WGS sequence"/>
</dbReference>
<dbReference type="OrthoDB" id="2691900at2759"/>
<gene>
    <name evidence="1" type="ORF">K503DRAFT_771724</name>
</gene>
<protein>
    <submittedName>
        <fullName evidence="1">Uncharacterized protein</fullName>
    </submittedName>
</protein>